<sequence length="105" mass="11780">MEEKSYPTPYSTGPTTPLDFDQQQQIPSYPVNQGLQQPPSQYDNHKQPPPLNPYNTAPTVPVPYVAQPQPTVAALNSTLRAHRPRRIFGIRKRKDLYIVLGVVAS</sequence>
<keyword evidence="3" id="KW-1185">Reference proteome</keyword>
<feature type="compositionally biased region" description="Low complexity" evidence="1">
    <location>
        <begin position="1"/>
        <end position="17"/>
    </location>
</feature>
<feature type="compositionally biased region" description="Polar residues" evidence="1">
    <location>
        <begin position="21"/>
        <end position="42"/>
    </location>
</feature>
<dbReference type="AlphaFoldDB" id="A0A5N4AK47"/>
<proteinExistence type="predicted"/>
<reference evidence="2 3" key="1">
    <citation type="journal article" date="2018" name="Elife">
        <title>Firefly genomes illuminate parallel origins of bioluminescence in beetles.</title>
        <authorList>
            <person name="Fallon T.R."/>
            <person name="Lower S.E."/>
            <person name="Chang C.H."/>
            <person name="Bessho-Uehara M."/>
            <person name="Martin G.J."/>
            <person name="Bewick A.J."/>
            <person name="Behringer M."/>
            <person name="Debat H.J."/>
            <person name="Wong I."/>
            <person name="Day J.C."/>
            <person name="Suvorov A."/>
            <person name="Silva C.J."/>
            <person name="Stanger-Hall K.F."/>
            <person name="Hall D.W."/>
            <person name="Schmitz R.J."/>
            <person name="Nelson D.R."/>
            <person name="Lewis S.M."/>
            <person name="Shigenobu S."/>
            <person name="Bybee S.M."/>
            <person name="Larracuente A.M."/>
            <person name="Oba Y."/>
            <person name="Weng J.K."/>
        </authorList>
    </citation>
    <scope>NUCLEOTIDE SEQUENCE [LARGE SCALE GENOMIC DNA]</scope>
    <source>
        <strain evidence="2">1611_PpyrPB1</strain>
        <tissue evidence="2">Whole body</tissue>
    </source>
</reference>
<gene>
    <name evidence="2" type="ORF">PPYR_08669</name>
</gene>
<organism evidence="2 3">
    <name type="scientific">Photinus pyralis</name>
    <name type="common">Common eastern firefly</name>
    <name type="synonym">Lampyris pyralis</name>
    <dbReference type="NCBI Taxonomy" id="7054"/>
    <lineage>
        <taxon>Eukaryota</taxon>
        <taxon>Metazoa</taxon>
        <taxon>Ecdysozoa</taxon>
        <taxon>Arthropoda</taxon>
        <taxon>Hexapoda</taxon>
        <taxon>Insecta</taxon>
        <taxon>Pterygota</taxon>
        <taxon>Neoptera</taxon>
        <taxon>Endopterygota</taxon>
        <taxon>Coleoptera</taxon>
        <taxon>Polyphaga</taxon>
        <taxon>Elateriformia</taxon>
        <taxon>Elateroidea</taxon>
        <taxon>Lampyridae</taxon>
        <taxon>Lampyrinae</taxon>
        <taxon>Photinus</taxon>
    </lineage>
</organism>
<dbReference type="InParanoid" id="A0A5N4AK47"/>
<evidence type="ECO:0000313" key="2">
    <source>
        <dbReference type="EMBL" id="KAB0797676.1"/>
    </source>
</evidence>
<dbReference type="EMBL" id="VVIM01000006">
    <property type="protein sequence ID" value="KAB0797676.1"/>
    <property type="molecule type" value="Genomic_DNA"/>
</dbReference>
<dbReference type="Proteomes" id="UP000327044">
    <property type="component" value="Unassembled WGS sequence"/>
</dbReference>
<comment type="caution">
    <text evidence="2">The sequence shown here is derived from an EMBL/GenBank/DDBJ whole genome shotgun (WGS) entry which is preliminary data.</text>
</comment>
<accession>A0A5N4AK47</accession>
<feature type="region of interest" description="Disordered" evidence="1">
    <location>
        <begin position="1"/>
        <end position="63"/>
    </location>
</feature>
<evidence type="ECO:0000313" key="3">
    <source>
        <dbReference type="Proteomes" id="UP000327044"/>
    </source>
</evidence>
<protein>
    <submittedName>
        <fullName evidence="2">Uncharacterized protein</fullName>
    </submittedName>
</protein>
<name>A0A5N4AK47_PHOPY</name>
<evidence type="ECO:0000256" key="1">
    <source>
        <dbReference type="SAM" id="MobiDB-lite"/>
    </source>
</evidence>